<accession>A0ABD1YQU3</accession>
<evidence type="ECO:0000256" key="1">
    <source>
        <dbReference type="SAM" id="SignalP"/>
    </source>
</evidence>
<keyword evidence="1" id="KW-0732">Signal</keyword>
<evidence type="ECO:0000313" key="3">
    <source>
        <dbReference type="Proteomes" id="UP001605036"/>
    </source>
</evidence>
<dbReference type="Proteomes" id="UP001605036">
    <property type="component" value="Unassembled WGS sequence"/>
</dbReference>
<protein>
    <recommendedName>
        <fullName evidence="4">Secreted protein</fullName>
    </recommendedName>
</protein>
<evidence type="ECO:0008006" key="4">
    <source>
        <dbReference type="Google" id="ProtNLM"/>
    </source>
</evidence>
<feature type="chain" id="PRO_5044789598" description="Secreted protein" evidence="1">
    <location>
        <begin position="17"/>
        <end position="102"/>
    </location>
</feature>
<sequence length="102" mass="10859">MVAARAMVIILKAVLGSWQWFRSYECSGAASASRVASGSDAVSGLAAESRPISTPPPVDPVLQTVFEWMFAEFTIEGIHITEIPCVSTSRLSAIMATAVRSI</sequence>
<comment type="caution">
    <text evidence="2">The sequence shown here is derived from an EMBL/GenBank/DDBJ whole genome shotgun (WGS) entry which is preliminary data.</text>
</comment>
<evidence type="ECO:0000313" key="2">
    <source>
        <dbReference type="EMBL" id="KAL2633139.1"/>
    </source>
</evidence>
<feature type="signal peptide" evidence="1">
    <location>
        <begin position="1"/>
        <end position="16"/>
    </location>
</feature>
<proteinExistence type="predicted"/>
<dbReference type="AlphaFoldDB" id="A0ABD1YQU3"/>
<gene>
    <name evidence="2" type="ORF">R1flu_004618</name>
</gene>
<dbReference type="EMBL" id="JBHFFA010000003">
    <property type="protein sequence ID" value="KAL2633139.1"/>
    <property type="molecule type" value="Genomic_DNA"/>
</dbReference>
<reference evidence="2 3" key="1">
    <citation type="submission" date="2024-09" db="EMBL/GenBank/DDBJ databases">
        <title>Chromosome-scale assembly of Riccia fluitans.</title>
        <authorList>
            <person name="Paukszto L."/>
            <person name="Sawicki J."/>
            <person name="Karawczyk K."/>
            <person name="Piernik-Szablinska J."/>
            <person name="Szczecinska M."/>
            <person name="Mazdziarz M."/>
        </authorList>
    </citation>
    <scope>NUCLEOTIDE SEQUENCE [LARGE SCALE GENOMIC DNA]</scope>
    <source>
        <strain evidence="2">Rf_01</strain>
        <tissue evidence="2">Aerial parts of the thallus</tissue>
    </source>
</reference>
<keyword evidence="3" id="KW-1185">Reference proteome</keyword>
<name>A0ABD1YQU3_9MARC</name>
<organism evidence="2 3">
    <name type="scientific">Riccia fluitans</name>
    <dbReference type="NCBI Taxonomy" id="41844"/>
    <lineage>
        <taxon>Eukaryota</taxon>
        <taxon>Viridiplantae</taxon>
        <taxon>Streptophyta</taxon>
        <taxon>Embryophyta</taxon>
        <taxon>Marchantiophyta</taxon>
        <taxon>Marchantiopsida</taxon>
        <taxon>Marchantiidae</taxon>
        <taxon>Marchantiales</taxon>
        <taxon>Ricciaceae</taxon>
        <taxon>Riccia</taxon>
    </lineage>
</organism>